<accession>Q3MBQ9</accession>
<gene>
    <name evidence="14" type="ordered locus">Ava_1955</name>
</gene>
<evidence type="ECO:0000313" key="15">
    <source>
        <dbReference type="Proteomes" id="UP000002533"/>
    </source>
</evidence>
<dbReference type="HOGENOM" id="CLU_000604_84_3_3"/>
<name>Q3MBQ9_TRIV2</name>
<evidence type="ECO:0000256" key="3">
    <source>
        <dbReference type="ARBA" id="ARBA00022475"/>
    </source>
</evidence>
<keyword evidence="2" id="KW-0813">Transport</keyword>
<dbReference type="GO" id="GO:0005886">
    <property type="term" value="C:plasma membrane"/>
    <property type="evidence" value="ECO:0007669"/>
    <property type="project" value="UniProtKB-SubCell"/>
</dbReference>
<dbReference type="InterPro" id="IPR003593">
    <property type="entry name" value="AAA+_ATPase"/>
</dbReference>
<keyword evidence="5" id="KW-0547">Nucleotide-binding</keyword>
<dbReference type="Pfam" id="PF00005">
    <property type="entry name" value="ABC_tran"/>
    <property type="match status" value="1"/>
</dbReference>
<keyword evidence="9" id="KW-0175">Coiled coil</keyword>
<keyword evidence="8 11" id="KW-0472">Membrane</keyword>
<dbReference type="GO" id="GO:0005524">
    <property type="term" value="F:ATP binding"/>
    <property type="evidence" value="ECO:0007669"/>
    <property type="project" value="UniProtKB-KW"/>
</dbReference>
<dbReference type="CDD" id="cd18541">
    <property type="entry name" value="ABC_6TM_TmrB_like"/>
    <property type="match status" value="1"/>
</dbReference>
<feature type="transmembrane region" description="Helical" evidence="11">
    <location>
        <begin position="156"/>
        <end position="179"/>
    </location>
</feature>
<dbReference type="Pfam" id="PF00664">
    <property type="entry name" value="ABC_membrane"/>
    <property type="match status" value="1"/>
</dbReference>
<dbReference type="PROSITE" id="PS50893">
    <property type="entry name" value="ABC_TRANSPORTER_2"/>
    <property type="match status" value="1"/>
</dbReference>
<feature type="transmembrane region" description="Helical" evidence="11">
    <location>
        <begin position="82"/>
        <end position="99"/>
    </location>
</feature>
<evidence type="ECO:0000256" key="7">
    <source>
        <dbReference type="ARBA" id="ARBA00022989"/>
    </source>
</evidence>
<dbReference type="eggNOG" id="COG1132">
    <property type="taxonomic scope" value="Bacteria"/>
</dbReference>
<keyword evidence="3" id="KW-1003">Cell membrane</keyword>
<reference evidence="15" key="1">
    <citation type="journal article" date="2014" name="Stand. Genomic Sci.">
        <title>Complete genome sequence of Anabaena variabilis ATCC 29413.</title>
        <authorList>
            <person name="Thiel T."/>
            <person name="Pratte B.S."/>
            <person name="Zhong J."/>
            <person name="Goodwin L."/>
            <person name="Copeland A."/>
            <person name="Lucas S."/>
            <person name="Han C."/>
            <person name="Pitluck S."/>
            <person name="Land M.L."/>
            <person name="Kyrpides N.C."/>
            <person name="Woyke T."/>
        </authorList>
    </citation>
    <scope>NUCLEOTIDE SEQUENCE [LARGE SCALE GENOMIC DNA]</scope>
    <source>
        <strain evidence="15">ATCC 29413 / PCC 7937</strain>
    </source>
</reference>
<feature type="domain" description="ABC transmembrane type-1" evidence="13">
    <location>
        <begin position="46"/>
        <end position="328"/>
    </location>
</feature>
<dbReference type="GO" id="GO:0015421">
    <property type="term" value="F:ABC-type oligopeptide transporter activity"/>
    <property type="evidence" value="ECO:0007669"/>
    <property type="project" value="TreeGrafter"/>
</dbReference>
<dbReference type="SMART" id="SM00382">
    <property type="entry name" value="AAA"/>
    <property type="match status" value="1"/>
</dbReference>
<keyword evidence="4 11" id="KW-0812">Transmembrane</keyword>
<dbReference type="InterPro" id="IPR036640">
    <property type="entry name" value="ABC1_TM_sf"/>
</dbReference>
<dbReference type="PANTHER" id="PTHR43394:SF1">
    <property type="entry name" value="ATP-BINDING CASSETTE SUB-FAMILY B MEMBER 10, MITOCHONDRIAL"/>
    <property type="match status" value="1"/>
</dbReference>
<dbReference type="InterPro" id="IPR003439">
    <property type="entry name" value="ABC_transporter-like_ATP-bd"/>
</dbReference>
<evidence type="ECO:0000256" key="6">
    <source>
        <dbReference type="ARBA" id="ARBA00022840"/>
    </source>
</evidence>
<dbReference type="EMBL" id="CP000117">
    <property type="protein sequence ID" value="ABA21577.1"/>
    <property type="molecule type" value="Genomic_DNA"/>
</dbReference>
<evidence type="ECO:0000256" key="10">
    <source>
        <dbReference type="SAM" id="MobiDB-lite"/>
    </source>
</evidence>
<dbReference type="SUPFAM" id="SSF52540">
    <property type="entry name" value="P-loop containing nucleoside triphosphate hydrolases"/>
    <property type="match status" value="1"/>
</dbReference>
<evidence type="ECO:0000313" key="14">
    <source>
        <dbReference type="EMBL" id="ABA21577.1"/>
    </source>
</evidence>
<feature type="transmembrane region" description="Helical" evidence="11">
    <location>
        <begin position="185"/>
        <end position="203"/>
    </location>
</feature>
<evidence type="ECO:0000256" key="8">
    <source>
        <dbReference type="ARBA" id="ARBA00023136"/>
    </source>
</evidence>
<dbReference type="GO" id="GO:0016887">
    <property type="term" value="F:ATP hydrolysis activity"/>
    <property type="evidence" value="ECO:0007669"/>
    <property type="project" value="InterPro"/>
</dbReference>
<keyword evidence="7 11" id="KW-1133">Transmembrane helix</keyword>
<feature type="transmembrane region" description="Helical" evidence="11">
    <location>
        <begin position="45"/>
        <end position="66"/>
    </location>
</feature>
<dbReference type="KEGG" id="ava:Ava_1955"/>
<dbReference type="FunFam" id="3.40.50.300:FF:000221">
    <property type="entry name" value="Multidrug ABC transporter ATP-binding protein"/>
    <property type="match status" value="1"/>
</dbReference>
<dbReference type="InterPro" id="IPR039421">
    <property type="entry name" value="Type_1_exporter"/>
</dbReference>
<dbReference type="AlphaFoldDB" id="Q3MBQ9"/>
<keyword evidence="14" id="KW-0378">Hydrolase</keyword>
<feature type="domain" description="ABC transporter" evidence="12">
    <location>
        <begin position="364"/>
        <end position="599"/>
    </location>
</feature>
<evidence type="ECO:0000256" key="11">
    <source>
        <dbReference type="SAM" id="Phobius"/>
    </source>
</evidence>
<dbReference type="Gene3D" id="3.40.50.300">
    <property type="entry name" value="P-loop containing nucleotide triphosphate hydrolases"/>
    <property type="match status" value="1"/>
</dbReference>
<evidence type="ECO:0000259" key="12">
    <source>
        <dbReference type="PROSITE" id="PS50893"/>
    </source>
</evidence>
<feature type="coiled-coil region" evidence="9">
    <location>
        <begin position="207"/>
        <end position="258"/>
    </location>
</feature>
<keyword evidence="6" id="KW-0067">ATP-binding</keyword>
<dbReference type="Gene3D" id="1.20.1560.10">
    <property type="entry name" value="ABC transporter type 1, transmembrane domain"/>
    <property type="match status" value="1"/>
</dbReference>
<evidence type="ECO:0000256" key="2">
    <source>
        <dbReference type="ARBA" id="ARBA00022448"/>
    </source>
</evidence>
<proteinExistence type="predicted"/>
<dbReference type="SUPFAM" id="SSF90123">
    <property type="entry name" value="ABC transporter transmembrane region"/>
    <property type="match status" value="1"/>
</dbReference>
<evidence type="ECO:0000256" key="1">
    <source>
        <dbReference type="ARBA" id="ARBA00004651"/>
    </source>
</evidence>
<evidence type="ECO:0000256" key="5">
    <source>
        <dbReference type="ARBA" id="ARBA00022741"/>
    </source>
</evidence>
<dbReference type="STRING" id="240292.Ava_1955"/>
<protein>
    <submittedName>
        <fullName evidence="14">ABC transporter, transmembrane region</fullName>
        <ecNumber evidence="14">3.6.3.25</ecNumber>
    </submittedName>
</protein>
<dbReference type="Proteomes" id="UP000002533">
    <property type="component" value="Chromosome"/>
</dbReference>
<dbReference type="InterPro" id="IPR027417">
    <property type="entry name" value="P-loop_NTPase"/>
</dbReference>
<feature type="transmembrane region" description="Helical" evidence="11">
    <location>
        <begin position="268"/>
        <end position="287"/>
    </location>
</feature>
<feature type="region of interest" description="Disordered" evidence="10">
    <location>
        <begin position="1"/>
        <end position="20"/>
    </location>
</feature>
<evidence type="ECO:0000256" key="9">
    <source>
        <dbReference type="SAM" id="Coils"/>
    </source>
</evidence>
<dbReference type="InterPro" id="IPR011527">
    <property type="entry name" value="ABC1_TM_dom"/>
</dbReference>
<dbReference type="PROSITE" id="PS50929">
    <property type="entry name" value="ABC_TM1F"/>
    <property type="match status" value="1"/>
</dbReference>
<evidence type="ECO:0000256" key="4">
    <source>
        <dbReference type="ARBA" id="ARBA00022692"/>
    </source>
</evidence>
<organism evidence="14 15">
    <name type="scientific">Trichormus variabilis (strain ATCC 29413 / PCC 7937)</name>
    <name type="common">Anabaena variabilis</name>
    <dbReference type="NCBI Taxonomy" id="240292"/>
    <lineage>
        <taxon>Bacteria</taxon>
        <taxon>Bacillati</taxon>
        <taxon>Cyanobacteriota</taxon>
        <taxon>Cyanophyceae</taxon>
        <taxon>Nostocales</taxon>
        <taxon>Nostocaceae</taxon>
        <taxon>Trichormus</taxon>
    </lineage>
</organism>
<dbReference type="EC" id="3.6.3.25" evidence="14"/>
<evidence type="ECO:0000259" key="13">
    <source>
        <dbReference type="PROSITE" id="PS50929"/>
    </source>
</evidence>
<comment type="subcellular location">
    <subcellularLocation>
        <location evidence="1">Cell membrane</location>
        <topology evidence="1">Multi-pass membrane protein</topology>
    </subcellularLocation>
</comment>
<sequence length="607" mass="66772">MGETPYVPVADSPVPSHQNPVPQFMTKSRRITKLAAYLRPHWREAALGILALLSVNGLGVYIPWLIRACVDLLSTNFSWNQILRYVVVIILLSSAMLLIRMASRIWLFGVGRQVEFDLKQRIFEHLLKLEPAYFATNTIGDLISRATSDVDNVRRLLGFAVLSLANTLFAYVLTLPVMLRISVDLTLAALAIYPLMFVLVNLFSNRLRQEQAKVQEQLSDISELIQEDISGIALIKIYAQEENERRAFAQQNQKLLSANLELAKSRNILFPLIGGLASLSSLVVIWLGTSRIAEGTLAVGDFLALLIYIERLVFPTALLGFTISAYQRGEVSVDRLEAILSVEAKIQDADAAIHLELAEVKGELTAKNLSYAYPGVENPALDKVSFTIAPGETVAIVGAIGSGKSTLANALPRLLEVAPGQLFLDGQDITQIALADLRSAIAYVPQDSFLFSTTIKNNIRYSDPVSPPENVEYVAKLAQIHPEIINFPQQYETIVGERGITLSGGQRQRTALARAMLVNAPVLILDDALSSVDNQTATQILNNLSSGTERKTVVFITHQLSAAAAADRIFVMDKGQIVQVGNHLELLQQAGLYRKLWSQHQVAELLS</sequence>
<dbReference type="PANTHER" id="PTHR43394">
    <property type="entry name" value="ATP-DEPENDENT PERMEASE MDL1, MITOCHONDRIAL"/>
    <property type="match status" value="1"/>
</dbReference>